<sequence>MAKGMMRRFALAAMLAAVTPMPAIAAPATEVEQLLLHADRARGTDPNAFAADMHRLERLQHTATPAQQRQLQLLRAYQQALTGQYDKAIRDARALYAEAPEAALKFRAALLVANSAAITRDSTLGLRYLEGALALQDRIDDRDVRQAGFAVAAILYNQYGQFTLGRHYAELILAQAPSPRNRCIAQHLRIEAMLGLKAPVRSEEFLTAIANCNAQQEPIASNLLRGYLARHLASQGQTVKAIDLLEAHLPEVEATGYPRLIGEVHGLLAEYNLSAGRIAAAEAHARQALAKGGNGTYTLPLVTAHKVLYASALRRGDLATALDEYRQYADTDKARLDDVKAREFAFQVSRHELQQKNQAIALLSQQNEVLRLQQEVEKRNAQNSRLLLALLAVVLASVGFWVYRVKRAHSALRRLAHADAVTGISNRGHFRQHAMAMLAQCQARGEPVGAIVFDLDDLKAINDHLGHTGGDHVLQQVAKACLTHCRPSDCFGRLGGTEFGMILLGRDLAATRLVAEQCHESLAAIDTTALGAHLTVSASFGCTSSAESGYDFERILAQADHARDRRERDDLAALYPEAIASRQDVPAPM</sequence>
<keyword evidence="8" id="KW-1185">Reference proteome</keyword>
<evidence type="ECO:0000256" key="1">
    <source>
        <dbReference type="ARBA" id="ARBA00012528"/>
    </source>
</evidence>
<dbReference type="InterPro" id="IPR029787">
    <property type="entry name" value="Nucleotide_cyclase"/>
</dbReference>
<reference evidence="7 8" key="1">
    <citation type="submission" date="2020-11" db="EMBL/GenBank/DDBJ databases">
        <title>Draft Genome Sequence and Secondary Metabolite Biosynthetic Potential of the Lysobacter niastensis Type strain DSM 18481.</title>
        <authorList>
            <person name="Turrini P."/>
            <person name="Artuso I."/>
            <person name="Tescari M."/>
            <person name="Lugli G.A."/>
            <person name="Frangipani E."/>
            <person name="Ventura M."/>
            <person name="Visca P."/>
        </authorList>
    </citation>
    <scope>NUCLEOTIDE SEQUENCE [LARGE SCALE GENOMIC DNA]</scope>
    <source>
        <strain evidence="7 8">DSM 18481</strain>
    </source>
</reference>
<dbReference type="EMBL" id="JADLZT010000008">
    <property type="protein sequence ID" value="MBF6025241.1"/>
    <property type="molecule type" value="Genomic_DNA"/>
</dbReference>
<dbReference type="Gene3D" id="3.30.70.270">
    <property type="match status" value="1"/>
</dbReference>
<evidence type="ECO:0000313" key="8">
    <source>
        <dbReference type="Proteomes" id="UP001429984"/>
    </source>
</evidence>
<keyword evidence="4" id="KW-0472">Membrane</keyword>
<protein>
    <recommendedName>
        <fullName evidence="1">diguanylate cyclase</fullName>
        <ecNumber evidence="1">2.7.7.65</ecNumber>
    </recommendedName>
</protein>
<feature type="signal peptide" evidence="5">
    <location>
        <begin position="1"/>
        <end position="25"/>
    </location>
</feature>
<dbReference type="CDD" id="cd01949">
    <property type="entry name" value="GGDEF"/>
    <property type="match status" value="1"/>
</dbReference>
<dbReference type="InterPro" id="IPR050469">
    <property type="entry name" value="Diguanylate_Cyclase"/>
</dbReference>
<dbReference type="PANTHER" id="PTHR45138:SF9">
    <property type="entry name" value="DIGUANYLATE CYCLASE DGCM-RELATED"/>
    <property type="match status" value="1"/>
</dbReference>
<keyword evidence="4" id="KW-1133">Transmembrane helix</keyword>
<accession>A0ABS0B896</accession>
<dbReference type="Pfam" id="PF00990">
    <property type="entry name" value="GGDEF"/>
    <property type="match status" value="1"/>
</dbReference>
<keyword evidence="4" id="KW-0812">Transmembrane</keyword>
<comment type="caution">
    <text evidence="7">The sequence shown here is derived from an EMBL/GenBank/DDBJ whole genome shotgun (WGS) entry which is preliminary data.</text>
</comment>
<evidence type="ECO:0000256" key="5">
    <source>
        <dbReference type="SAM" id="SignalP"/>
    </source>
</evidence>
<dbReference type="NCBIfam" id="TIGR00254">
    <property type="entry name" value="GGDEF"/>
    <property type="match status" value="1"/>
</dbReference>
<dbReference type="PROSITE" id="PS50887">
    <property type="entry name" value="GGDEF"/>
    <property type="match status" value="1"/>
</dbReference>
<evidence type="ECO:0000256" key="4">
    <source>
        <dbReference type="SAM" id="Phobius"/>
    </source>
</evidence>
<gene>
    <name evidence="7" type="ORF">IU514_14500</name>
</gene>
<evidence type="ECO:0000313" key="7">
    <source>
        <dbReference type="EMBL" id="MBF6025241.1"/>
    </source>
</evidence>
<name>A0ABS0B896_9GAMM</name>
<dbReference type="PANTHER" id="PTHR45138">
    <property type="entry name" value="REGULATORY COMPONENTS OF SENSORY TRANSDUCTION SYSTEM"/>
    <property type="match status" value="1"/>
</dbReference>
<keyword evidence="5" id="KW-0732">Signal</keyword>
<feature type="transmembrane region" description="Helical" evidence="4">
    <location>
        <begin position="386"/>
        <end position="405"/>
    </location>
</feature>
<proteinExistence type="predicted"/>
<feature type="domain" description="GGDEF" evidence="6">
    <location>
        <begin position="446"/>
        <end position="576"/>
    </location>
</feature>
<comment type="catalytic activity">
    <reaction evidence="2">
        <text>2 GTP = 3',3'-c-di-GMP + 2 diphosphate</text>
        <dbReference type="Rhea" id="RHEA:24898"/>
        <dbReference type="ChEBI" id="CHEBI:33019"/>
        <dbReference type="ChEBI" id="CHEBI:37565"/>
        <dbReference type="ChEBI" id="CHEBI:58805"/>
        <dbReference type="EC" id="2.7.7.65"/>
    </reaction>
</comment>
<dbReference type="SUPFAM" id="SSF55073">
    <property type="entry name" value="Nucleotide cyclase"/>
    <property type="match status" value="1"/>
</dbReference>
<feature type="chain" id="PRO_5047446260" description="diguanylate cyclase" evidence="5">
    <location>
        <begin position="26"/>
        <end position="589"/>
    </location>
</feature>
<dbReference type="InterPro" id="IPR043128">
    <property type="entry name" value="Rev_trsase/Diguanyl_cyclase"/>
</dbReference>
<feature type="coiled-coil region" evidence="3">
    <location>
        <begin position="353"/>
        <end position="382"/>
    </location>
</feature>
<keyword evidence="3" id="KW-0175">Coiled coil</keyword>
<dbReference type="EC" id="2.7.7.65" evidence="1"/>
<organism evidence="7 8">
    <name type="scientific">Lysobacter niastensis</name>
    <dbReference type="NCBI Taxonomy" id="380629"/>
    <lineage>
        <taxon>Bacteria</taxon>
        <taxon>Pseudomonadati</taxon>
        <taxon>Pseudomonadota</taxon>
        <taxon>Gammaproteobacteria</taxon>
        <taxon>Lysobacterales</taxon>
        <taxon>Lysobacteraceae</taxon>
        <taxon>Lysobacter</taxon>
    </lineage>
</organism>
<dbReference type="InterPro" id="IPR000160">
    <property type="entry name" value="GGDEF_dom"/>
</dbReference>
<dbReference type="SMART" id="SM00267">
    <property type="entry name" value="GGDEF"/>
    <property type="match status" value="1"/>
</dbReference>
<evidence type="ECO:0000256" key="3">
    <source>
        <dbReference type="SAM" id="Coils"/>
    </source>
</evidence>
<dbReference type="Proteomes" id="UP001429984">
    <property type="component" value="Unassembled WGS sequence"/>
</dbReference>
<dbReference type="InterPro" id="IPR011990">
    <property type="entry name" value="TPR-like_helical_dom_sf"/>
</dbReference>
<dbReference type="SUPFAM" id="SSF48452">
    <property type="entry name" value="TPR-like"/>
    <property type="match status" value="1"/>
</dbReference>
<evidence type="ECO:0000259" key="6">
    <source>
        <dbReference type="PROSITE" id="PS50887"/>
    </source>
</evidence>
<evidence type="ECO:0000256" key="2">
    <source>
        <dbReference type="ARBA" id="ARBA00034247"/>
    </source>
</evidence>